<dbReference type="AlphaFoldDB" id="A0A975DJB5"/>
<reference evidence="1" key="1">
    <citation type="submission" date="2021-03" db="EMBL/GenBank/DDBJ databases">
        <title>Complete Genome of Pseudoalteromonas xiamenensis STKMTI.2, a new potential marine bacterium producing anti-Vibrio compounds.</title>
        <authorList>
            <person name="Handayani D.P."/>
            <person name="Isnansetyo A."/>
            <person name="Istiqomah I."/>
            <person name="Jumina J."/>
        </authorList>
    </citation>
    <scope>NUCLEOTIDE SEQUENCE</scope>
    <source>
        <strain evidence="1">STKMTI.2</strain>
    </source>
</reference>
<evidence type="ECO:0000313" key="2">
    <source>
        <dbReference type="Proteomes" id="UP000664904"/>
    </source>
</evidence>
<proteinExistence type="predicted"/>
<gene>
    <name evidence="1" type="ORF">J5O05_04690</name>
</gene>
<name>A0A975DJB5_9GAMM</name>
<dbReference type="RefSeq" id="WP_208843809.1">
    <property type="nucleotide sequence ID" value="NZ_CP072133.1"/>
</dbReference>
<keyword evidence="2" id="KW-1185">Reference proteome</keyword>
<sequence>MLNHDLVWTKYAASIQLTKQDNLRVVSVAALCNRMRLNAKSDTILGVKEHNDVEIK</sequence>
<dbReference type="KEGG" id="pxi:J5O05_04690"/>
<dbReference type="Proteomes" id="UP000664904">
    <property type="component" value="Chromosome"/>
</dbReference>
<accession>A0A975DJB5</accession>
<evidence type="ECO:0000313" key="1">
    <source>
        <dbReference type="EMBL" id="QTH72187.1"/>
    </source>
</evidence>
<protein>
    <submittedName>
        <fullName evidence="1">Uncharacterized protein</fullName>
    </submittedName>
</protein>
<organism evidence="1 2">
    <name type="scientific">Pseudoalteromonas xiamenensis</name>
    <dbReference type="NCBI Taxonomy" id="882626"/>
    <lineage>
        <taxon>Bacteria</taxon>
        <taxon>Pseudomonadati</taxon>
        <taxon>Pseudomonadota</taxon>
        <taxon>Gammaproteobacteria</taxon>
        <taxon>Alteromonadales</taxon>
        <taxon>Pseudoalteromonadaceae</taxon>
        <taxon>Pseudoalteromonas</taxon>
    </lineage>
</organism>
<dbReference type="EMBL" id="CP072133">
    <property type="protein sequence ID" value="QTH72187.1"/>
    <property type="molecule type" value="Genomic_DNA"/>
</dbReference>